<feature type="signal peptide" evidence="1">
    <location>
        <begin position="1"/>
        <end position="18"/>
    </location>
</feature>
<evidence type="ECO:0000313" key="3">
    <source>
        <dbReference type="Proteomes" id="UP000490939"/>
    </source>
</evidence>
<comment type="caution">
    <text evidence="2">The sequence shown here is derived from an EMBL/GenBank/DDBJ whole genome shotgun (WGS) entry which is preliminary data.</text>
</comment>
<protein>
    <submittedName>
        <fullName evidence="2">Uncharacterized protein</fullName>
    </submittedName>
</protein>
<reference evidence="2 3" key="1">
    <citation type="submission" date="2019-07" db="EMBL/GenBank/DDBJ databases">
        <title>Venturia inaequalis Genome Resource.</title>
        <authorList>
            <person name="Lichtner F.J."/>
        </authorList>
    </citation>
    <scope>NUCLEOTIDE SEQUENCE [LARGE SCALE GENOMIC DNA]</scope>
    <source>
        <strain evidence="2 3">DMI_063113</strain>
    </source>
</reference>
<keyword evidence="3" id="KW-1185">Reference proteome</keyword>
<organism evidence="2 3">
    <name type="scientific">Venturia inaequalis</name>
    <name type="common">Apple scab fungus</name>
    <dbReference type="NCBI Taxonomy" id="5025"/>
    <lineage>
        <taxon>Eukaryota</taxon>
        <taxon>Fungi</taxon>
        <taxon>Dikarya</taxon>
        <taxon>Ascomycota</taxon>
        <taxon>Pezizomycotina</taxon>
        <taxon>Dothideomycetes</taxon>
        <taxon>Pleosporomycetidae</taxon>
        <taxon>Venturiales</taxon>
        <taxon>Venturiaceae</taxon>
        <taxon>Venturia</taxon>
    </lineage>
</organism>
<evidence type="ECO:0000256" key="1">
    <source>
        <dbReference type="SAM" id="SignalP"/>
    </source>
</evidence>
<dbReference type="EMBL" id="WNWR01001822">
    <property type="protein sequence ID" value="KAE9962002.1"/>
    <property type="molecule type" value="Genomic_DNA"/>
</dbReference>
<dbReference type="AlphaFoldDB" id="A0A8H3U2H4"/>
<feature type="chain" id="PRO_5034550123" evidence="1">
    <location>
        <begin position="19"/>
        <end position="89"/>
    </location>
</feature>
<evidence type="ECO:0000313" key="2">
    <source>
        <dbReference type="EMBL" id="KAE9962002.1"/>
    </source>
</evidence>
<name>A0A8H3U2H4_VENIN</name>
<proteinExistence type="predicted"/>
<dbReference type="Proteomes" id="UP000490939">
    <property type="component" value="Unassembled WGS sequence"/>
</dbReference>
<keyword evidence="1" id="KW-0732">Signal</keyword>
<gene>
    <name evidence="2" type="ORF">EG327_002612</name>
</gene>
<sequence>MKFTSALATALLSVTASASVIGARAGPRTACETYMGPYHAGVCKVYSLTDPTIETGEQVDCQVTAPCGVNHNGCVIYWKNGQKVANCTG</sequence>
<accession>A0A8H3U2H4</accession>